<feature type="compositionally biased region" description="Low complexity" evidence="1">
    <location>
        <begin position="180"/>
        <end position="189"/>
    </location>
</feature>
<reference evidence="3 4" key="1">
    <citation type="submission" date="2024-10" db="EMBL/GenBank/DDBJ databases">
        <title>The Natural Products Discovery Center: Release of the First 8490 Sequenced Strains for Exploring Actinobacteria Biosynthetic Diversity.</title>
        <authorList>
            <person name="Kalkreuter E."/>
            <person name="Kautsar S.A."/>
            <person name="Yang D."/>
            <person name="Bader C.D."/>
            <person name="Teijaro C.N."/>
            <person name="Fluegel L."/>
            <person name="Davis C.M."/>
            <person name="Simpson J.R."/>
            <person name="Lauterbach L."/>
            <person name="Steele A.D."/>
            <person name="Gui C."/>
            <person name="Meng S."/>
            <person name="Li G."/>
            <person name="Viehrig K."/>
            <person name="Ye F."/>
            <person name="Su P."/>
            <person name="Kiefer A.F."/>
            <person name="Nichols A."/>
            <person name="Cepeda A.J."/>
            <person name="Yan W."/>
            <person name="Fan B."/>
            <person name="Jiang Y."/>
            <person name="Adhikari A."/>
            <person name="Zheng C.-J."/>
            <person name="Schuster L."/>
            <person name="Cowan T.M."/>
            <person name="Smanski M.J."/>
            <person name="Chevrette M.G."/>
            <person name="De Carvalho L.P.S."/>
            <person name="Shen B."/>
        </authorList>
    </citation>
    <scope>NUCLEOTIDE SEQUENCE [LARGE SCALE GENOMIC DNA]</scope>
    <source>
        <strain evidence="3 4">NPDC053399</strain>
    </source>
</reference>
<dbReference type="Proteomes" id="UP001614394">
    <property type="component" value="Unassembled WGS sequence"/>
</dbReference>
<dbReference type="PROSITE" id="PS51257">
    <property type="entry name" value="PROKAR_LIPOPROTEIN"/>
    <property type="match status" value="1"/>
</dbReference>
<feature type="region of interest" description="Disordered" evidence="1">
    <location>
        <begin position="175"/>
        <end position="198"/>
    </location>
</feature>
<feature type="compositionally biased region" description="Low complexity" evidence="1">
    <location>
        <begin position="38"/>
        <end position="67"/>
    </location>
</feature>
<dbReference type="PANTHER" id="PTHR39335:SF1">
    <property type="entry name" value="BLL4220 PROTEIN"/>
    <property type="match status" value="1"/>
</dbReference>
<dbReference type="RefSeq" id="WP_399644546.1">
    <property type="nucleotide sequence ID" value="NZ_JBITYG010000001.1"/>
</dbReference>
<evidence type="ECO:0000256" key="1">
    <source>
        <dbReference type="SAM" id="MobiDB-lite"/>
    </source>
</evidence>
<dbReference type="Pfam" id="PF03640">
    <property type="entry name" value="Lipoprotein_15"/>
    <property type="match status" value="2"/>
</dbReference>
<comment type="caution">
    <text evidence="3">The sequence shown here is derived from an EMBL/GenBank/DDBJ whole genome shotgun (WGS) entry which is preliminary data.</text>
</comment>
<dbReference type="InterPro" id="IPR005297">
    <property type="entry name" value="Lipoprotein_repeat"/>
</dbReference>
<dbReference type="PANTHER" id="PTHR39335">
    <property type="entry name" value="BLL4220 PROTEIN"/>
    <property type="match status" value="1"/>
</dbReference>
<keyword evidence="2" id="KW-0732">Signal</keyword>
<feature type="chain" id="PRO_5046913861" description="Lipoprotein" evidence="2">
    <location>
        <begin position="28"/>
        <end position="198"/>
    </location>
</feature>
<protein>
    <recommendedName>
        <fullName evidence="5">Lipoprotein</fullName>
    </recommendedName>
</protein>
<evidence type="ECO:0000313" key="4">
    <source>
        <dbReference type="Proteomes" id="UP001614394"/>
    </source>
</evidence>
<feature type="region of interest" description="Disordered" evidence="1">
    <location>
        <begin position="29"/>
        <end position="70"/>
    </location>
</feature>
<sequence>MSKSIRTSRIRLFAASGIAVLALAATACGPTDSDASGAQDQPSTPPAASQPASQQPAGQPAAQQPAPTGALIAAKTPSFAAMVTDDQGRTLYRFDKDTAHPSASNCSGDCAVKWPPALAKDSVTVTGIDKSLVSTVTRADGSKQLTLGGWPLYRFAKDTKAGDTLGQGVGGTWFVSSPQGKKATSSAGTSTGGSTSGY</sequence>
<proteinExistence type="predicted"/>
<keyword evidence="4" id="KW-1185">Reference proteome</keyword>
<evidence type="ECO:0000313" key="3">
    <source>
        <dbReference type="EMBL" id="MFI9099918.1"/>
    </source>
</evidence>
<feature type="signal peptide" evidence="2">
    <location>
        <begin position="1"/>
        <end position="27"/>
    </location>
</feature>
<accession>A0ABW8C1F2</accession>
<evidence type="ECO:0008006" key="5">
    <source>
        <dbReference type="Google" id="ProtNLM"/>
    </source>
</evidence>
<evidence type="ECO:0000256" key="2">
    <source>
        <dbReference type="SAM" id="SignalP"/>
    </source>
</evidence>
<name>A0ABW8C1F2_9ACTN</name>
<organism evidence="3 4">
    <name type="scientific">Streptomyces fildesensis</name>
    <dbReference type="NCBI Taxonomy" id="375757"/>
    <lineage>
        <taxon>Bacteria</taxon>
        <taxon>Bacillati</taxon>
        <taxon>Actinomycetota</taxon>
        <taxon>Actinomycetes</taxon>
        <taxon>Kitasatosporales</taxon>
        <taxon>Streptomycetaceae</taxon>
        <taxon>Streptomyces</taxon>
    </lineage>
</organism>
<dbReference type="EMBL" id="JBITYG010000001">
    <property type="protein sequence ID" value="MFI9099918.1"/>
    <property type="molecule type" value="Genomic_DNA"/>
</dbReference>
<gene>
    <name evidence="3" type="ORF">ACIGXA_05300</name>
</gene>